<accession>A0A645FKB1</accession>
<dbReference type="EMBL" id="VSSQ01060327">
    <property type="protein sequence ID" value="MPN13779.1"/>
    <property type="molecule type" value="Genomic_DNA"/>
</dbReference>
<name>A0A645FKB1_9ZZZZ</name>
<proteinExistence type="predicted"/>
<reference evidence="1" key="1">
    <citation type="submission" date="2019-08" db="EMBL/GenBank/DDBJ databases">
        <authorList>
            <person name="Kucharzyk K."/>
            <person name="Murdoch R.W."/>
            <person name="Higgins S."/>
            <person name="Loffler F."/>
        </authorList>
    </citation>
    <scope>NUCLEOTIDE SEQUENCE</scope>
</reference>
<dbReference type="AlphaFoldDB" id="A0A645FKB1"/>
<gene>
    <name evidence="1" type="ORF">SDC9_161105</name>
</gene>
<organism evidence="1">
    <name type="scientific">bioreactor metagenome</name>
    <dbReference type="NCBI Taxonomy" id="1076179"/>
    <lineage>
        <taxon>unclassified sequences</taxon>
        <taxon>metagenomes</taxon>
        <taxon>ecological metagenomes</taxon>
    </lineage>
</organism>
<evidence type="ECO:0000313" key="1">
    <source>
        <dbReference type="EMBL" id="MPN13779.1"/>
    </source>
</evidence>
<protein>
    <submittedName>
        <fullName evidence="1">Uncharacterized protein</fullName>
    </submittedName>
</protein>
<sequence>MEKQNKNSKQNSPKYRIWLALLNDVDVENWPKPEDATISENVLKEGKKFNYLDSTPTSINPSAAPGESPLNGVLTLTPAIEGISKKSLQWIFDNAGEDCVVVWERCADGQKFIGGNPCSSGLRLSYTNIGTLDGGIGGIALQLQGQECPEPFYFYDGPLEVEPDVEPDPDPNP</sequence>
<comment type="caution">
    <text evidence="1">The sequence shown here is derived from an EMBL/GenBank/DDBJ whole genome shotgun (WGS) entry which is preliminary data.</text>
</comment>